<feature type="transmembrane region" description="Helical" evidence="1">
    <location>
        <begin position="67"/>
        <end position="85"/>
    </location>
</feature>
<accession>A0A3N4GR37</accession>
<dbReference type="OrthoDB" id="7995400at2"/>
<dbReference type="RefSeq" id="WP_123778965.1">
    <property type="nucleotide sequence ID" value="NZ_RKMG01000001.1"/>
</dbReference>
<reference evidence="2 3" key="1">
    <citation type="submission" date="2018-11" db="EMBL/GenBank/DDBJ databases">
        <title>Aerococcus sp. SJQ22, whole genome shotgun sequence.</title>
        <authorList>
            <person name="Sun L."/>
            <person name="Gao X."/>
            <person name="Chen W."/>
            <person name="Huang K."/>
        </authorList>
    </citation>
    <scope>NUCLEOTIDE SEQUENCE [LARGE SCALE GENOMIC DNA]</scope>
    <source>
        <strain evidence="2 3">SJQ22</strain>
    </source>
</reference>
<dbReference type="Pfam" id="PF03596">
    <property type="entry name" value="Cad"/>
    <property type="match status" value="1"/>
</dbReference>
<feature type="transmembrane region" description="Helical" evidence="1">
    <location>
        <begin position="39"/>
        <end position="61"/>
    </location>
</feature>
<name>A0A3N4GR37_9LACT</name>
<dbReference type="EMBL" id="RKMG01000001">
    <property type="protein sequence ID" value="RPA65429.1"/>
    <property type="molecule type" value="Genomic_DNA"/>
</dbReference>
<evidence type="ECO:0000256" key="1">
    <source>
        <dbReference type="SAM" id="Phobius"/>
    </source>
</evidence>
<keyword evidence="1" id="KW-0472">Membrane</keyword>
<gene>
    <name evidence="2" type="ORF">EF384_00045</name>
</gene>
<keyword evidence="3" id="KW-1185">Reference proteome</keyword>
<feature type="transmembrane region" description="Helical" evidence="1">
    <location>
        <begin position="106"/>
        <end position="128"/>
    </location>
</feature>
<keyword evidence="1" id="KW-1133">Transmembrane helix</keyword>
<dbReference type="AlphaFoldDB" id="A0A3N4GR37"/>
<proteinExistence type="predicted"/>
<organism evidence="2 3">
    <name type="scientific">Aerococcus agrisoli</name>
    <dbReference type="NCBI Taxonomy" id="2487350"/>
    <lineage>
        <taxon>Bacteria</taxon>
        <taxon>Bacillati</taxon>
        <taxon>Bacillota</taxon>
        <taxon>Bacilli</taxon>
        <taxon>Lactobacillales</taxon>
        <taxon>Aerococcaceae</taxon>
        <taxon>Aerococcus</taxon>
    </lineage>
</organism>
<evidence type="ECO:0000313" key="3">
    <source>
        <dbReference type="Proteomes" id="UP000273977"/>
    </source>
</evidence>
<keyword evidence="1" id="KW-0812">Transmembrane</keyword>
<dbReference type="InterPro" id="IPR004676">
    <property type="entry name" value="Cd-R_transporter"/>
</dbReference>
<protein>
    <submittedName>
        <fullName evidence="2">Cadmium resistance protein CadD</fullName>
    </submittedName>
</protein>
<feature type="transmembrane region" description="Helical" evidence="1">
    <location>
        <begin position="6"/>
        <end position="27"/>
    </location>
</feature>
<dbReference type="Proteomes" id="UP000273977">
    <property type="component" value="Unassembled WGS sequence"/>
</dbReference>
<sequence>MQTIISAIIVFIATSIDYLIILTMILAKLTRKADRRQVYIGEYAGTAWLVLISLYFAYILNMVPEEWMVGTLGLIPLFLGVRAIFKDEDEADEAMEKFEARGNKSLFWTVTLVTIASGGDNVGIYIPYFASLDWGQILVAIAVFVIGVSALCYIAYRFSRLPFIAETIEKYEKIIIPVVFIGLAFYIMWENGTIQHFLGI</sequence>
<dbReference type="NCBIfam" id="TIGR00779">
    <property type="entry name" value="cad"/>
    <property type="match status" value="1"/>
</dbReference>
<feature type="transmembrane region" description="Helical" evidence="1">
    <location>
        <begin position="171"/>
        <end position="189"/>
    </location>
</feature>
<comment type="caution">
    <text evidence="2">The sequence shown here is derived from an EMBL/GenBank/DDBJ whole genome shotgun (WGS) entry which is preliminary data.</text>
</comment>
<feature type="transmembrane region" description="Helical" evidence="1">
    <location>
        <begin position="134"/>
        <end position="159"/>
    </location>
</feature>
<evidence type="ECO:0000313" key="2">
    <source>
        <dbReference type="EMBL" id="RPA65429.1"/>
    </source>
</evidence>